<dbReference type="PANTHER" id="PTHR12804">
    <property type="entry name" value="MICROSOMAL SIGNAL PEPTIDASE 23 KD SUBUNIT SPC22/23"/>
    <property type="match status" value="1"/>
</dbReference>
<feature type="transmembrane region" description="Helical" evidence="11">
    <location>
        <begin position="12"/>
        <end position="32"/>
    </location>
</feature>
<dbReference type="OrthoDB" id="10261524at2759"/>
<evidence type="ECO:0000256" key="5">
    <source>
        <dbReference type="ARBA" id="ARBA00022968"/>
    </source>
</evidence>
<protein>
    <recommendedName>
        <fullName evidence="9">Signal peptidase subunit 3</fullName>
    </recommendedName>
</protein>
<keyword evidence="7 9" id="KW-0472">Membrane</keyword>
<sequence length="266" mass="29276">MHNALNRVQTTFGFFTTCAFTLAAIIALLSVIPIPSPSGSPSASVAVRNVQVVKGRAHYYTKKREEFAQVRFDLDADLSSLFTWNTKQLFVYVTVNYPSGGGDDATTNNKMSEAVIWDTIIPATSTPWSWQNLKQKYFPDKKNKPKKSKRESMSKQSKDLVKPGFISLKNQKPKYHVTDPSGIIAERANATLQVGWNVQPWVGALVWDKGLLGQRVGKWRAGKVGKSQVFRFPPRKGTTTSTTAAAKDQGQKTAPEAGSASPIVDV</sequence>
<comment type="similarity">
    <text evidence="2 9">Belongs to the SPCS3 family.</text>
</comment>
<comment type="function">
    <text evidence="8">Essential component of the signal peptidase complex (SPC) which catalyzes the cleavage of N-terminal signal sequences from nascent proteins as they are translocated into the lumen of the endoplasmic reticulum. Essential for the SPC catalytic activity, possibly by stabilizing and positioning the active center of the complex close to the lumenal surface. Essential for viability.</text>
</comment>
<keyword evidence="13" id="KW-1185">Reference proteome</keyword>
<reference evidence="12 13" key="1">
    <citation type="submission" date="2015-01" db="EMBL/GenBank/DDBJ databases">
        <title>The Genome Sequence of Exophiala oligosperma CBS72588.</title>
        <authorList>
            <consortium name="The Broad Institute Genomics Platform"/>
            <person name="Cuomo C."/>
            <person name="de Hoog S."/>
            <person name="Gorbushina A."/>
            <person name="Stielow B."/>
            <person name="Teixiera M."/>
            <person name="Abouelleil A."/>
            <person name="Chapman S.B."/>
            <person name="Priest M."/>
            <person name="Young S.K."/>
            <person name="Wortman J."/>
            <person name="Nusbaum C."/>
            <person name="Birren B."/>
        </authorList>
    </citation>
    <scope>NUCLEOTIDE SEQUENCE [LARGE SCALE GENOMIC DNA]</scope>
    <source>
        <strain evidence="12 13">CBS 72588</strain>
    </source>
</reference>
<comment type="subcellular location">
    <subcellularLocation>
        <location evidence="1">Endoplasmic reticulum membrane</location>
        <topology evidence="1">Single-pass type II membrane protein</topology>
    </subcellularLocation>
</comment>
<dbReference type="GeneID" id="27357356"/>
<dbReference type="Pfam" id="PF04573">
    <property type="entry name" value="SPC22"/>
    <property type="match status" value="2"/>
</dbReference>
<evidence type="ECO:0000313" key="13">
    <source>
        <dbReference type="Proteomes" id="UP000053342"/>
    </source>
</evidence>
<evidence type="ECO:0000256" key="11">
    <source>
        <dbReference type="SAM" id="Phobius"/>
    </source>
</evidence>
<name>A0A0D2E8Q0_9EURO</name>
<accession>A0A0D2E8Q0</accession>
<feature type="region of interest" description="Disordered" evidence="10">
    <location>
        <begin position="139"/>
        <end position="158"/>
    </location>
</feature>
<dbReference type="GO" id="GO:0005787">
    <property type="term" value="C:signal peptidase complex"/>
    <property type="evidence" value="ECO:0007669"/>
    <property type="project" value="UniProtKB-UniRule"/>
</dbReference>
<evidence type="ECO:0000256" key="3">
    <source>
        <dbReference type="ARBA" id="ARBA00022692"/>
    </source>
</evidence>
<dbReference type="STRING" id="215243.A0A0D2E8Q0"/>
<evidence type="ECO:0000256" key="7">
    <source>
        <dbReference type="ARBA" id="ARBA00023136"/>
    </source>
</evidence>
<evidence type="ECO:0000256" key="4">
    <source>
        <dbReference type="ARBA" id="ARBA00022824"/>
    </source>
</evidence>
<dbReference type="VEuPathDB" id="FungiDB:PV06_05282"/>
<keyword evidence="4 9" id="KW-0256">Endoplasmic reticulum</keyword>
<keyword evidence="5" id="KW-0735">Signal-anchor</keyword>
<gene>
    <name evidence="12" type="ORF">PV06_05282</name>
</gene>
<dbReference type="HOGENOM" id="CLU_068714_0_0_1"/>
<dbReference type="EMBL" id="KN847335">
    <property type="protein sequence ID" value="KIW44259.1"/>
    <property type="molecule type" value="Genomic_DNA"/>
</dbReference>
<dbReference type="PANTHER" id="PTHR12804:SF0">
    <property type="entry name" value="SIGNAL PEPTIDASE COMPLEX SUBUNIT 3"/>
    <property type="match status" value="1"/>
</dbReference>
<keyword evidence="3 11" id="KW-0812">Transmembrane</keyword>
<evidence type="ECO:0000313" key="12">
    <source>
        <dbReference type="EMBL" id="KIW44259.1"/>
    </source>
</evidence>
<evidence type="ECO:0000256" key="8">
    <source>
        <dbReference type="ARBA" id="ARBA00045670"/>
    </source>
</evidence>
<dbReference type="PIRSF" id="PIRSF016089">
    <property type="entry name" value="SPC22"/>
    <property type="match status" value="1"/>
</dbReference>
<evidence type="ECO:0000256" key="1">
    <source>
        <dbReference type="ARBA" id="ARBA00004648"/>
    </source>
</evidence>
<keyword evidence="6 11" id="KW-1133">Transmembrane helix</keyword>
<evidence type="ECO:0000256" key="9">
    <source>
        <dbReference type="PIRNR" id="PIRNR016089"/>
    </source>
</evidence>
<evidence type="ECO:0000256" key="2">
    <source>
        <dbReference type="ARBA" id="ARBA00009289"/>
    </source>
</evidence>
<evidence type="ECO:0000256" key="6">
    <source>
        <dbReference type="ARBA" id="ARBA00022989"/>
    </source>
</evidence>
<dbReference type="InterPro" id="IPR007653">
    <property type="entry name" value="SPC3"/>
</dbReference>
<dbReference type="RefSeq" id="XP_016264475.1">
    <property type="nucleotide sequence ID" value="XM_016406269.1"/>
</dbReference>
<proteinExistence type="inferred from homology"/>
<dbReference type="GO" id="GO:0006465">
    <property type="term" value="P:signal peptide processing"/>
    <property type="evidence" value="ECO:0007669"/>
    <property type="project" value="UniProtKB-UniRule"/>
</dbReference>
<dbReference type="GO" id="GO:0045047">
    <property type="term" value="P:protein targeting to ER"/>
    <property type="evidence" value="ECO:0007669"/>
    <property type="project" value="TreeGrafter"/>
</dbReference>
<feature type="region of interest" description="Disordered" evidence="10">
    <location>
        <begin position="230"/>
        <end position="266"/>
    </location>
</feature>
<organism evidence="12 13">
    <name type="scientific">Exophiala oligosperma</name>
    <dbReference type="NCBI Taxonomy" id="215243"/>
    <lineage>
        <taxon>Eukaryota</taxon>
        <taxon>Fungi</taxon>
        <taxon>Dikarya</taxon>
        <taxon>Ascomycota</taxon>
        <taxon>Pezizomycotina</taxon>
        <taxon>Eurotiomycetes</taxon>
        <taxon>Chaetothyriomycetidae</taxon>
        <taxon>Chaetothyriales</taxon>
        <taxon>Herpotrichiellaceae</taxon>
        <taxon>Exophiala</taxon>
    </lineage>
</organism>
<evidence type="ECO:0000256" key="10">
    <source>
        <dbReference type="SAM" id="MobiDB-lite"/>
    </source>
</evidence>
<dbReference type="AlphaFoldDB" id="A0A0D2E8Q0"/>
<dbReference type="Proteomes" id="UP000053342">
    <property type="component" value="Unassembled WGS sequence"/>
</dbReference>